<evidence type="ECO:0000313" key="2">
    <source>
        <dbReference type="EMBL" id="KIM76691.1"/>
    </source>
</evidence>
<organism evidence="2 3">
    <name type="scientific">Piloderma croceum (strain F 1598)</name>
    <dbReference type="NCBI Taxonomy" id="765440"/>
    <lineage>
        <taxon>Eukaryota</taxon>
        <taxon>Fungi</taxon>
        <taxon>Dikarya</taxon>
        <taxon>Basidiomycota</taxon>
        <taxon>Agaricomycotina</taxon>
        <taxon>Agaricomycetes</taxon>
        <taxon>Agaricomycetidae</taxon>
        <taxon>Atheliales</taxon>
        <taxon>Atheliaceae</taxon>
        <taxon>Piloderma</taxon>
    </lineage>
</organism>
<evidence type="ECO:0000256" key="1">
    <source>
        <dbReference type="SAM" id="MobiDB-lite"/>
    </source>
</evidence>
<proteinExistence type="predicted"/>
<evidence type="ECO:0000313" key="3">
    <source>
        <dbReference type="Proteomes" id="UP000054166"/>
    </source>
</evidence>
<sequence length="66" mass="7723">MVGRVRGPFCHSTDCLPHLLTVENLPTDTKYHHRNHAHNNRPQSHNRLCPRYPDKHPVIKSFHPPN</sequence>
<reference evidence="2 3" key="1">
    <citation type="submission" date="2014-04" db="EMBL/GenBank/DDBJ databases">
        <authorList>
            <consortium name="DOE Joint Genome Institute"/>
            <person name="Kuo A."/>
            <person name="Tarkka M."/>
            <person name="Buscot F."/>
            <person name="Kohler A."/>
            <person name="Nagy L.G."/>
            <person name="Floudas D."/>
            <person name="Copeland A."/>
            <person name="Barry K.W."/>
            <person name="Cichocki N."/>
            <person name="Veneault-Fourrey C."/>
            <person name="LaButti K."/>
            <person name="Lindquist E.A."/>
            <person name="Lipzen A."/>
            <person name="Lundell T."/>
            <person name="Morin E."/>
            <person name="Murat C."/>
            <person name="Sun H."/>
            <person name="Tunlid A."/>
            <person name="Henrissat B."/>
            <person name="Grigoriev I.V."/>
            <person name="Hibbett D.S."/>
            <person name="Martin F."/>
            <person name="Nordberg H.P."/>
            <person name="Cantor M.N."/>
            <person name="Hua S.X."/>
        </authorList>
    </citation>
    <scope>NUCLEOTIDE SEQUENCE [LARGE SCALE GENOMIC DNA]</scope>
    <source>
        <strain evidence="2 3">F 1598</strain>
    </source>
</reference>
<keyword evidence="3" id="KW-1185">Reference proteome</keyword>
<dbReference type="AlphaFoldDB" id="A0A0C3FAD8"/>
<name>A0A0C3FAD8_PILCF</name>
<dbReference type="InParanoid" id="A0A0C3FAD8"/>
<reference evidence="3" key="2">
    <citation type="submission" date="2015-01" db="EMBL/GenBank/DDBJ databases">
        <title>Evolutionary Origins and Diversification of the Mycorrhizal Mutualists.</title>
        <authorList>
            <consortium name="DOE Joint Genome Institute"/>
            <consortium name="Mycorrhizal Genomics Consortium"/>
            <person name="Kohler A."/>
            <person name="Kuo A."/>
            <person name="Nagy L.G."/>
            <person name="Floudas D."/>
            <person name="Copeland A."/>
            <person name="Barry K.W."/>
            <person name="Cichocki N."/>
            <person name="Veneault-Fourrey C."/>
            <person name="LaButti K."/>
            <person name="Lindquist E.A."/>
            <person name="Lipzen A."/>
            <person name="Lundell T."/>
            <person name="Morin E."/>
            <person name="Murat C."/>
            <person name="Riley R."/>
            <person name="Ohm R."/>
            <person name="Sun H."/>
            <person name="Tunlid A."/>
            <person name="Henrissat B."/>
            <person name="Grigoriev I.V."/>
            <person name="Hibbett D.S."/>
            <person name="Martin F."/>
        </authorList>
    </citation>
    <scope>NUCLEOTIDE SEQUENCE [LARGE SCALE GENOMIC DNA]</scope>
    <source>
        <strain evidence="3">F 1598</strain>
    </source>
</reference>
<dbReference type="EMBL" id="KN833032">
    <property type="protein sequence ID" value="KIM76691.1"/>
    <property type="molecule type" value="Genomic_DNA"/>
</dbReference>
<feature type="region of interest" description="Disordered" evidence="1">
    <location>
        <begin position="30"/>
        <end position="66"/>
    </location>
</feature>
<gene>
    <name evidence="2" type="ORF">PILCRDRAFT_639738</name>
</gene>
<dbReference type="Proteomes" id="UP000054166">
    <property type="component" value="Unassembled WGS sequence"/>
</dbReference>
<protein>
    <submittedName>
        <fullName evidence="2">Uncharacterized protein</fullName>
    </submittedName>
</protein>
<dbReference type="HOGENOM" id="CLU_2832077_0_0_1"/>
<accession>A0A0C3FAD8</accession>